<organism evidence="2 3">
    <name type="scientific">Streptomyces boetiae</name>
    <dbReference type="NCBI Taxonomy" id="3075541"/>
    <lineage>
        <taxon>Bacteria</taxon>
        <taxon>Bacillati</taxon>
        <taxon>Actinomycetota</taxon>
        <taxon>Actinomycetes</taxon>
        <taxon>Kitasatosporales</taxon>
        <taxon>Streptomycetaceae</taxon>
        <taxon>Streptomyces</taxon>
    </lineage>
</organism>
<feature type="compositionally biased region" description="Low complexity" evidence="1">
    <location>
        <begin position="28"/>
        <end position="38"/>
    </location>
</feature>
<accession>A0ABU2LDP1</accession>
<dbReference type="Proteomes" id="UP001183388">
    <property type="component" value="Unassembled WGS sequence"/>
</dbReference>
<protein>
    <recommendedName>
        <fullName evidence="4">NmrA-like domain-containing protein</fullName>
    </recommendedName>
</protein>
<dbReference type="InterPro" id="IPR036291">
    <property type="entry name" value="NAD(P)-bd_dom_sf"/>
</dbReference>
<name>A0ABU2LDP1_9ACTN</name>
<reference evidence="3" key="1">
    <citation type="submission" date="2023-07" db="EMBL/GenBank/DDBJ databases">
        <title>30 novel species of actinomycetes from the DSMZ collection.</title>
        <authorList>
            <person name="Nouioui I."/>
        </authorList>
    </citation>
    <scope>NUCLEOTIDE SEQUENCE [LARGE SCALE GENOMIC DNA]</scope>
    <source>
        <strain evidence="3">DSM 44917</strain>
    </source>
</reference>
<dbReference type="Gene3D" id="3.40.50.720">
    <property type="entry name" value="NAD(P)-binding Rossmann-like Domain"/>
    <property type="match status" value="1"/>
</dbReference>
<evidence type="ECO:0000256" key="1">
    <source>
        <dbReference type="SAM" id="MobiDB-lite"/>
    </source>
</evidence>
<dbReference type="SUPFAM" id="SSF51735">
    <property type="entry name" value="NAD(P)-binding Rossmann-fold domains"/>
    <property type="match status" value="1"/>
</dbReference>
<feature type="compositionally biased region" description="Pro residues" evidence="1">
    <location>
        <begin position="39"/>
        <end position="51"/>
    </location>
</feature>
<keyword evidence="3" id="KW-1185">Reference proteome</keyword>
<dbReference type="PANTHER" id="PTHR43162:SF1">
    <property type="entry name" value="PRESTALK A DIFFERENTIATION PROTEIN A"/>
    <property type="match status" value="1"/>
</dbReference>
<dbReference type="PANTHER" id="PTHR43162">
    <property type="match status" value="1"/>
</dbReference>
<dbReference type="InterPro" id="IPR051604">
    <property type="entry name" value="Ergot_Alk_Oxidoreductase"/>
</dbReference>
<sequence>MTISPSGPSIQKVFTEPGSGEAKYPTLSASWPAAACSPEPCPPPPASPLASPPSSSASLPQAVAVRALLDGEEYAGLVHHLTGPESLRGAEQTALLGEVLGRDLRCEELGPEEARADLAASFPAAYAEAFAQFHLDGTLDESVVFPAVERVTGRPPRTFRQWVEAHAQAFPAR</sequence>
<evidence type="ECO:0000313" key="3">
    <source>
        <dbReference type="Proteomes" id="UP001183388"/>
    </source>
</evidence>
<dbReference type="EMBL" id="JAVREN010000044">
    <property type="protein sequence ID" value="MDT0309695.1"/>
    <property type="molecule type" value="Genomic_DNA"/>
</dbReference>
<evidence type="ECO:0000313" key="2">
    <source>
        <dbReference type="EMBL" id="MDT0309695.1"/>
    </source>
</evidence>
<proteinExistence type="predicted"/>
<gene>
    <name evidence="2" type="ORF">RM780_22440</name>
</gene>
<evidence type="ECO:0008006" key="4">
    <source>
        <dbReference type="Google" id="ProtNLM"/>
    </source>
</evidence>
<dbReference type="RefSeq" id="WP_311632658.1">
    <property type="nucleotide sequence ID" value="NZ_JAVREN010000044.1"/>
</dbReference>
<comment type="caution">
    <text evidence="2">The sequence shown here is derived from an EMBL/GenBank/DDBJ whole genome shotgun (WGS) entry which is preliminary data.</text>
</comment>
<feature type="region of interest" description="Disordered" evidence="1">
    <location>
        <begin position="1"/>
        <end position="56"/>
    </location>
</feature>